<evidence type="ECO:0000313" key="3">
    <source>
        <dbReference type="EMBL" id="KAK1398479.1"/>
    </source>
</evidence>
<accession>A0AAD8N6F4</accession>
<keyword evidence="4" id="KW-1185">Reference proteome</keyword>
<evidence type="ECO:0000313" key="4">
    <source>
        <dbReference type="Proteomes" id="UP001237642"/>
    </source>
</evidence>
<dbReference type="PANTHER" id="PTHR45763:SF36">
    <property type="entry name" value="AB HYDROLASE-1 DOMAIN-CONTAINING PROTEIN"/>
    <property type="match status" value="1"/>
</dbReference>
<dbReference type="Proteomes" id="UP001237642">
    <property type="component" value="Unassembled WGS sequence"/>
</dbReference>
<proteinExistence type="predicted"/>
<feature type="domain" description="AB hydrolase-1" evidence="2">
    <location>
        <begin position="180"/>
        <end position="440"/>
    </location>
</feature>
<reference evidence="3" key="2">
    <citation type="submission" date="2023-05" db="EMBL/GenBank/DDBJ databases">
        <authorList>
            <person name="Schelkunov M.I."/>
        </authorList>
    </citation>
    <scope>NUCLEOTIDE SEQUENCE</scope>
    <source>
        <strain evidence="3">Hsosn_3</strain>
        <tissue evidence="3">Leaf</tissue>
    </source>
</reference>
<dbReference type="AlphaFoldDB" id="A0AAD8N6F4"/>
<dbReference type="InterPro" id="IPR029058">
    <property type="entry name" value="AB_hydrolase_fold"/>
</dbReference>
<dbReference type="GO" id="GO:0016787">
    <property type="term" value="F:hydrolase activity"/>
    <property type="evidence" value="ECO:0007669"/>
    <property type="project" value="UniProtKB-KW"/>
</dbReference>
<protein>
    <submittedName>
        <fullName evidence="3">AB hydrolase-1 domain-containing protein</fullName>
    </submittedName>
</protein>
<keyword evidence="1" id="KW-0812">Transmembrane</keyword>
<keyword evidence="3" id="KW-0378">Hydrolase</keyword>
<reference evidence="3" key="1">
    <citation type="submission" date="2023-02" db="EMBL/GenBank/DDBJ databases">
        <title>Genome of toxic invasive species Heracleum sosnowskyi carries increased number of genes despite the absence of recent whole-genome duplications.</title>
        <authorList>
            <person name="Schelkunov M."/>
            <person name="Shtratnikova V."/>
            <person name="Makarenko M."/>
            <person name="Klepikova A."/>
            <person name="Omelchenko D."/>
            <person name="Novikova G."/>
            <person name="Obukhova E."/>
            <person name="Bogdanov V."/>
            <person name="Penin A."/>
            <person name="Logacheva M."/>
        </authorList>
    </citation>
    <scope>NUCLEOTIDE SEQUENCE</scope>
    <source>
        <strain evidence="3">Hsosn_3</strain>
        <tissue evidence="3">Leaf</tissue>
    </source>
</reference>
<gene>
    <name evidence="3" type="ORF">POM88_008342</name>
</gene>
<evidence type="ECO:0000259" key="2">
    <source>
        <dbReference type="Pfam" id="PF00561"/>
    </source>
</evidence>
<dbReference type="Gene3D" id="3.40.50.1820">
    <property type="entry name" value="alpha/beta hydrolase"/>
    <property type="match status" value="1"/>
</dbReference>
<keyword evidence="1" id="KW-0472">Membrane</keyword>
<name>A0AAD8N6F4_9APIA</name>
<comment type="caution">
    <text evidence="3">The sequence shown here is derived from an EMBL/GenBank/DDBJ whole genome shotgun (WGS) entry which is preliminary data.</text>
</comment>
<dbReference type="InterPro" id="IPR000073">
    <property type="entry name" value="AB_hydrolase_1"/>
</dbReference>
<feature type="transmembrane region" description="Helical" evidence="1">
    <location>
        <begin position="90"/>
        <end position="108"/>
    </location>
</feature>
<dbReference type="EMBL" id="JAUIZM010000002">
    <property type="protein sequence ID" value="KAK1398479.1"/>
    <property type="molecule type" value="Genomic_DNA"/>
</dbReference>
<dbReference type="Pfam" id="PF00561">
    <property type="entry name" value="Abhydrolase_1"/>
    <property type="match status" value="1"/>
</dbReference>
<keyword evidence="1" id="KW-1133">Transmembrane helix</keyword>
<dbReference type="SUPFAM" id="SSF53474">
    <property type="entry name" value="alpha/beta-Hydrolases"/>
    <property type="match status" value="1"/>
</dbReference>
<sequence length="495" mass="56626">MSPEVNESTPEYGGGGDEDNWKFHAVEFGKGLVEMSVEFGKAVRDVIKQNVIRENSLIVRKLGPPVNKICKNLMFLNEYLPEDRHPMHSWSVIFVVLFFAFAAFYMTSENDATSPLIKKLSIHPPHATRILLPDGRHLAYQEQGVSAEKARFSLIAPHAFMSSRLAGIPGLKVSLMQEFGVRLITYDIPGFGESDPHPNRNLKSSADDILHLSYSVDVMDKFWVVGYSSGSMHAWAALKYIPDRLAGAVMVAPMINPYEPGMTKDERRRTWNKWTVKKKIMYILARRFPRLLPYFFHRSFLSGNLGQIDNWLSLSLGKRDRDLIEGQMFQEFLQRDVEESVRQANAKPFMEEAILQVTSWGFSLADLKLRKKLKKKGILHWLKMKYGQAEDELTGFVGPLHIWQGMDDMVVPPSMVDFTERVIPGAMVHKLLYHGHFTYFYFCDECHRQIFNTVFGDPQGPLVMDFNDTSIVLEDSDYVEEVTIDSPENKMTSLV</sequence>
<dbReference type="PANTHER" id="PTHR45763">
    <property type="entry name" value="HYDROLASE, ALPHA/BETA FOLD FAMILY PROTEIN, EXPRESSED-RELATED"/>
    <property type="match status" value="1"/>
</dbReference>
<organism evidence="3 4">
    <name type="scientific">Heracleum sosnowskyi</name>
    <dbReference type="NCBI Taxonomy" id="360622"/>
    <lineage>
        <taxon>Eukaryota</taxon>
        <taxon>Viridiplantae</taxon>
        <taxon>Streptophyta</taxon>
        <taxon>Embryophyta</taxon>
        <taxon>Tracheophyta</taxon>
        <taxon>Spermatophyta</taxon>
        <taxon>Magnoliopsida</taxon>
        <taxon>eudicotyledons</taxon>
        <taxon>Gunneridae</taxon>
        <taxon>Pentapetalae</taxon>
        <taxon>asterids</taxon>
        <taxon>campanulids</taxon>
        <taxon>Apiales</taxon>
        <taxon>Apiaceae</taxon>
        <taxon>Apioideae</taxon>
        <taxon>apioid superclade</taxon>
        <taxon>Tordylieae</taxon>
        <taxon>Tordyliinae</taxon>
        <taxon>Heracleum</taxon>
    </lineage>
</organism>
<evidence type="ECO:0000256" key="1">
    <source>
        <dbReference type="SAM" id="Phobius"/>
    </source>
</evidence>